<keyword evidence="4" id="KW-1185">Reference proteome</keyword>
<dbReference type="PANTHER" id="PTHR30203:SF32">
    <property type="entry name" value="CATION EFFLUX SYSTEM PROTEIN CUSC"/>
    <property type="match status" value="1"/>
</dbReference>
<reference evidence="3 4" key="1">
    <citation type="submission" date="2018-07" db="EMBL/GenBank/DDBJ databases">
        <title>Halomonas montanilacus sp. nov., isolated from Lake Pengyan on Tibetan Plateau.</title>
        <authorList>
            <person name="Lu H."/>
            <person name="Xing P."/>
            <person name="Wu Q."/>
        </authorList>
    </citation>
    <scope>NUCLEOTIDE SEQUENCE [LARGE SCALE GENOMIC DNA]</scope>
    <source>
        <strain evidence="3 4">PYC7W</strain>
    </source>
</reference>
<keyword evidence="2" id="KW-0732">Signal</keyword>
<sequence length="451" mass="50276">MPTHLLISILLALTLVSGCSSVGGQKDYSDRASIMPKSVPDWSDDVSLGSATHLTEIISSQELQSLVFEALDNNPGLQKTLLALKQSQAQLRQKHGDRYPELNAGFSASKSEDSNTQYAGTLTLNWQLDLWRQIEDGISAVEQSLFRQQATYQAARDTLAAETMSSWLSLVSQKRSLVIEQQRLNTLEKNEEVILQRYQRGLGTLDDLDSARSSTFSTRASLRELEQSIRQGELALNSLLGRVTDDQYQVPDQYPIVEQPLTDLPEQTLARRPDLQAAWHAISAAESDARVAYKDLLPRIDIQATIEDISNSPGNALLNDPVWTLLGQLTAPIFQGGKLKAAAEIADLESAIQYQDYRETLLTAVEEVRNALAREQELSERQSYIQQALEKQRLTSSRYEDRYRAGNATILELLNVQGQTYDLETQLDTLTFNRLDNHITLALALGLGVTE</sequence>
<comment type="similarity">
    <text evidence="1">Belongs to the outer membrane factor (OMF) (TC 1.B.17) family.</text>
</comment>
<dbReference type="OrthoDB" id="9770517at2"/>
<name>A0A368TY62_9GAMM</name>
<dbReference type="GO" id="GO:0015562">
    <property type="term" value="F:efflux transmembrane transporter activity"/>
    <property type="evidence" value="ECO:0007669"/>
    <property type="project" value="InterPro"/>
</dbReference>
<dbReference type="Gene3D" id="2.20.200.10">
    <property type="entry name" value="Outer membrane efflux proteins (OEP)"/>
    <property type="match status" value="1"/>
</dbReference>
<feature type="chain" id="PRO_5016900612" evidence="2">
    <location>
        <begin position="23"/>
        <end position="451"/>
    </location>
</feature>
<evidence type="ECO:0000313" key="4">
    <source>
        <dbReference type="Proteomes" id="UP000252405"/>
    </source>
</evidence>
<comment type="caution">
    <text evidence="3">The sequence shown here is derived from an EMBL/GenBank/DDBJ whole genome shotgun (WGS) entry which is preliminary data.</text>
</comment>
<dbReference type="SUPFAM" id="SSF56954">
    <property type="entry name" value="Outer membrane efflux proteins (OEP)"/>
    <property type="match status" value="1"/>
</dbReference>
<proteinExistence type="inferred from homology"/>
<organism evidence="3 4">
    <name type="scientific">Billgrantia montanilacus</name>
    <dbReference type="NCBI Taxonomy" id="2282305"/>
    <lineage>
        <taxon>Bacteria</taxon>
        <taxon>Pseudomonadati</taxon>
        <taxon>Pseudomonadota</taxon>
        <taxon>Gammaproteobacteria</taxon>
        <taxon>Oceanospirillales</taxon>
        <taxon>Halomonadaceae</taxon>
        <taxon>Billgrantia</taxon>
    </lineage>
</organism>
<dbReference type="Pfam" id="PF02321">
    <property type="entry name" value="OEP"/>
    <property type="match status" value="2"/>
</dbReference>
<dbReference type="InterPro" id="IPR010131">
    <property type="entry name" value="MdtP/NodT-like"/>
</dbReference>
<protein>
    <submittedName>
        <fullName evidence="3">TolC family protein</fullName>
    </submittedName>
</protein>
<dbReference type="PANTHER" id="PTHR30203">
    <property type="entry name" value="OUTER MEMBRANE CATION EFFLUX PROTEIN"/>
    <property type="match status" value="1"/>
</dbReference>
<dbReference type="InterPro" id="IPR003423">
    <property type="entry name" value="OMP_efflux"/>
</dbReference>
<dbReference type="AlphaFoldDB" id="A0A368TY62"/>
<evidence type="ECO:0000313" key="3">
    <source>
        <dbReference type="EMBL" id="RCV88812.1"/>
    </source>
</evidence>
<feature type="signal peptide" evidence="2">
    <location>
        <begin position="1"/>
        <end position="22"/>
    </location>
</feature>
<accession>A0A368TY62</accession>
<dbReference type="RefSeq" id="WP_114479214.1">
    <property type="nucleotide sequence ID" value="NZ_QPII01000008.1"/>
</dbReference>
<dbReference type="EMBL" id="QPII01000008">
    <property type="protein sequence ID" value="RCV88812.1"/>
    <property type="molecule type" value="Genomic_DNA"/>
</dbReference>
<evidence type="ECO:0000256" key="1">
    <source>
        <dbReference type="ARBA" id="ARBA00007613"/>
    </source>
</evidence>
<gene>
    <name evidence="3" type="ORF">DU505_11920</name>
</gene>
<dbReference type="Gene3D" id="1.20.1600.10">
    <property type="entry name" value="Outer membrane efflux proteins (OEP)"/>
    <property type="match status" value="1"/>
</dbReference>
<dbReference type="Proteomes" id="UP000252405">
    <property type="component" value="Unassembled WGS sequence"/>
</dbReference>
<evidence type="ECO:0000256" key="2">
    <source>
        <dbReference type="SAM" id="SignalP"/>
    </source>
</evidence>